<gene>
    <name evidence="2" type="ORF">Airi01_073200</name>
</gene>
<proteinExistence type="predicted"/>
<sequence length="123" mass="12508">MLRFQCGYLVRGSPVGRPAGVSLGAADTLGRTSGRGLEEPSIVDDEVCGRRADPRGPGVAPAGPEAGDVEDDSAMGGSPAPGLFPAEPPVSASVRPAIAATSTAATVIIRRTPWRNRISSSRA</sequence>
<accession>A0A9W6RNT4</accession>
<name>A0A9W6RNT4_9ACTN</name>
<reference evidence="2" key="1">
    <citation type="submission" date="2023-03" db="EMBL/GenBank/DDBJ databases">
        <title>Actinoallomurus iriomotensis NBRC 103681.</title>
        <authorList>
            <person name="Ichikawa N."/>
            <person name="Sato H."/>
            <person name="Tonouchi N."/>
        </authorList>
    </citation>
    <scope>NUCLEOTIDE SEQUENCE</scope>
    <source>
        <strain evidence="2">NBRC 103681</strain>
    </source>
</reference>
<comment type="caution">
    <text evidence="2">The sequence shown here is derived from an EMBL/GenBank/DDBJ whole genome shotgun (WGS) entry which is preliminary data.</text>
</comment>
<dbReference type="Proteomes" id="UP001165135">
    <property type="component" value="Unassembled WGS sequence"/>
</dbReference>
<feature type="compositionally biased region" description="Low complexity" evidence="1">
    <location>
        <begin position="55"/>
        <end position="66"/>
    </location>
</feature>
<organism evidence="2 3">
    <name type="scientific">Actinoallomurus iriomotensis</name>
    <dbReference type="NCBI Taxonomy" id="478107"/>
    <lineage>
        <taxon>Bacteria</taxon>
        <taxon>Bacillati</taxon>
        <taxon>Actinomycetota</taxon>
        <taxon>Actinomycetes</taxon>
        <taxon>Streptosporangiales</taxon>
        <taxon>Thermomonosporaceae</taxon>
        <taxon>Actinoallomurus</taxon>
    </lineage>
</organism>
<protein>
    <submittedName>
        <fullName evidence="2">Uncharacterized protein</fullName>
    </submittedName>
</protein>
<feature type="region of interest" description="Disordered" evidence="1">
    <location>
        <begin position="28"/>
        <end position="91"/>
    </location>
</feature>
<dbReference type="EMBL" id="BSTJ01000010">
    <property type="protein sequence ID" value="GLY79053.1"/>
    <property type="molecule type" value="Genomic_DNA"/>
</dbReference>
<dbReference type="AlphaFoldDB" id="A0A9W6RNT4"/>
<evidence type="ECO:0000256" key="1">
    <source>
        <dbReference type="SAM" id="MobiDB-lite"/>
    </source>
</evidence>
<evidence type="ECO:0000313" key="3">
    <source>
        <dbReference type="Proteomes" id="UP001165135"/>
    </source>
</evidence>
<evidence type="ECO:0000313" key="2">
    <source>
        <dbReference type="EMBL" id="GLY79053.1"/>
    </source>
</evidence>